<accession>A0A2W2AFQ0</accession>
<reference evidence="8 9" key="1">
    <citation type="submission" date="2018-06" db="EMBL/GenBank/DDBJ databases">
        <title>Mucibacter soli gen. nov., sp. nov., a new member of the family Chitinophagaceae producing mucin.</title>
        <authorList>
            <person name="Kim M.-K."/>
            <person name="Park S."/>
            <person name="Kim T.-S."/>
            <person name="Joung Y."/>
            <person name="Han J.-H."/>
            <person name="Kim S.B."/>
        </authorList>
    </citation>
    <scope>NUCLEOTIDE SEQUENCE [LARGE SCALE GENOMIC DNA]</scope>
    <source>
        <strain evidence="8 9">R1-15</strain>
    </source>
</reference>
<dbReference type="InterPro" id="IPR018383">
    <property type="entry name" value="UPF0324_pro"/>
</dbReference>
<dbReference type="GO" id="GO:0005886">
    <property type="term" value="C:plasma membrane"/>
    <property type="evidence" value="ECO:0007669"/>
    <property type="project" value="UniProtKB-SubCell"/>
</dbReference>
<protein>
    <submittedName>
        <fullName evidence="8">Putative sulfate exporter family transporter</fullName>
    </submittedName>
</protein>
<feature type="transmembrane region" description="Helical" evidence="7">
    <location>
        <begin position="149"/>
        <end position="170"/>
    </location>
</feature>
<keyword evidence="6 7" id="KW-0472">Membrane</keyword>
<dbReference type="OrthoDB" id="9811391at2"/>
<dbReference type="PANTHER" id="PTHR30106:SF1">
    <property type="entry name" value="UPF0324 MEMBRANE PROTEIN FN0533"/>
    <property type="match status" value="1"/>
</dbReference>
<feature type="transmembrane region" description="Helical" evidence="7">
    <location>
        <begin position="245"/>
        <end position="265"/>
    </location>
</feature>
<proteinExistence type="inferred from homology"/>
<dbReference type="Proteomes" id="UP000248745">
    <property type="component" value="Unassembled WGS sequence"/>
</dbReference>
<organism evidence="8 9">
    <name type="scientific">Taibaiella soli</name>
    <dbReference type="NCBI Taxonomy" id="1649169"/>
    <lineage>
        <taxon>Bacteria</taxon>
        <taxon>Pseudomonadati</taxon>
        <taxon>Bacteroidota</taxon>
        <taxon>Chitinophagia</taxon>
        <taxon>Chitinophagales</taxon>
        <taxon>Chitinophagaceae</taxon>
        <taxon>Taibaiella</taxon>
    </lineage>
</organism>
<dbReference type="AlphaFoldDB" id="A0A2W2AFQ0"/>
<feature type="transmembrane region" description="Helical" evidence="7">
    <location>
        <begin position="216"/>
        <end position="233"/>
    </location>
</feature>
<dbReference type="Pfam" id="PF03601">
    <property type="entry name" value="Cons_hypoth698"/>
    <property type="match status" value="1"/>
</dbReference>
<feature type="transmembrane region" description="Helical" evidence="7">
    <location>
        <begin position="271"/>
        <end position="290"/>
    </location>
</feature>
<keyword evidence="5 7" id="KW-1133">Transmembrane helix</keyword>
<evidence type="ECO:0000313" key="9">
    <source>
        <dbReference type="Proteomes" id="UP000248745"/>
    </source>
</evidence>
<evidence type="ECO:0000256" key="2">
    <source>
        <dbReference type="ARBA" id="ARBA00007977"/>
    </source>
</evidence>
<dbReference type="EMBL" id="QKTW01000006">
    <property type="protein sequence ID" value="PZF74131.1"/>
    <property type="molecule type" value="Genomic_DNA"/>
</dbReference>
<evidence type="ECO:0000256" key="1">
    <source>
        <dbReference type="ARBA" id="ARBA00004651"/>
    </source>
</evidence>
<feature type="transmembrane region" description="Helical" evidence="7">
    <location>
        <begin position="302"/>
        <end position="322"/>
    </location>
</feature>
<feature type="transmembrane region" description="Helical" evidence="7">
    <location>
        <begin position="182"/>
        <end position="204"/>
    </location>
</feature>
<gene>
    <name evidence="8" type="ORF">DN068_03710</name>
</gene>
<evidence type="ECO:0000313" key="8">
    <source>
        <dbReference type="EMBL" id="PZF74131.1"/>
    </source>
</evidence>
<evidence type="ECO:0000256" key="4">
    <source>
        <dbReference type="ARBA" id="ARBA00022692"/>
    </source>
</evidence>
<comment type="similarity">
    <text evidence="2">Belongs to the UPF0324 family.</text>
</comment>
<dbReference type="PANTHER" id="PTHR30106">
    <property type="entry name" value="INNER MEMBRANE PROTEIN YEIH-RELATED"/>
    <property type="match status" value="1"/>
</dbReference>
<keyword evidence="3" id="KW-1003">Cell membrane</keyword>
<sequence length="323" mass="33901">MQVSTHNTETPGLLKIGNNTRKIIFIIAAVLCLTPWVSAPIALLAGIIFANTIGHPFAQLNSKATKILLQVSVVGLGFGMNVHSAIQAGKEGILFTICSIFGTLTLGFLLGKLLKIDRKTSQLISSGTAICGGSAIAAIAPVINADEKQMSVALGTVFILNSIALFLFPAIGHGLHLSEQQFGLWAAIAIHDTSSVVGAASKYGPHALEVATTVKLARALWIIPLSLGTALVFKSGSGKIKIPWFIGYFILAMICNTYFAPTAIISPYIVAIAKAGLTLTLFLIGCGLSVQKLKSVGVRPLIQGVLLWIFISVLALSAVMLVG</sequence>
<evidence type="ECO:0000256" key="6">
    <source>
        <dbReference type="ARBA" id="ARBA00023136"/>
    </source>
</evidence>
<name>A0A2W2AFQ0_9BACT</name>
<keyword evidence="9" id="KW-1185">Reference proteome</keyword>
<comment type="caution">
    <text evidence="8">The sequence shown here is derived from an EMBL/GenBank/DDBJ whole genome shotgun (WGS) entry which is preliminary data.</text>
</comment>
<feature type="transmembrane region" description="Helical" evidence="7">
    <location>
        <begin position="92"/>
        <end position="111"/>
    </location>
</feature>
<comment type="subcellular location">
    <subcellularLocation>
        <location evidence="1">Cell membrane</location>
        <topology evidence="1">Multi-pass membrane protein</topology>
    </subcellularLocation>
</comment>
<evidence type="ECO:0000256" key="3">
    <source>
        <dbReference type="ARBA" id="ARBA00022475"/>
    </source>
</evidence>
<feature type="transmembrane region" description="Helical" evidence="7">
    <location>
        <begin position="123"/>
        <end position="143"/>
    </location>
</feature>
<feature type="transmembrane region" description="Helical" evidence="7">
    <location>
        <begin position="23"/>
        <end position="47"/>
    </location>
</feature>
<evidence type="ECO:0000256" key="7">
    <source>
        <dbReference type="SAM" id="Phobius"/>
    </source>
</evidence>
<dbReference type="RefSeq" id="WP_110997547.1">
    <property type="nucleotide sequence ID" value="NZ_QKTW01000006.1"/>
</dbReference>
<evidence type="ECO:0000256" key="5">
    <source>
        <dbReference type="ARBA" id="ARBA00022989"/>
    </source>
</evidence>
<keyword evidence="4 7" id="KW-0812">Transmembrane</keyword>